<sequence>MEDASYRRAPPSPDRFSPLRDGEAPGTIDHDGFVKSICVSLEKKIAETTREQRTLQLAQNQKMVAKVSELVNLKTELRQERNENAALRERLCEICLQLDEVACAKEAGEQERSMTEQELERSRRMLRNTWESQNARAATLQDTAFELEQELGALRVQYAAAVASLQVIDHERLSLTSRNAVMQRDMADLIHKHSQLSAFCERLKQNNAALQSSYHAGLQEHPQEERMHMMKVEAELPASEGTPEPRTRSAGNPARLDSLREKLVTSIGALVSGLHRSNSSLAKVHDAEEEEQGPPAEGALQGDQSGCEQKGSRSFRKLPRSPFIKAKFSQRRATTKTPATEGHAKQGSPRKDPGSQLSSPRREFLPMQPQVSGSPLGRKARKMASSLALLGRKTSAPPPATVTVACEPPSYDLADTIAEPSRFKSPTKMRMPFQSTPFPVLDELNETWSPGKGWDRTGRDPKLMRGPTGIPAGNTNPLLGVHNLSRRVASSILAQVMTFKKVFQATKDGQHMAYHIQQDRSSCLVLPGRPWLKLLPLDGKGCKAGPEPLLATFGKSAKRNKISTERVALKEEWNAVAPYALTDTPWRRAQRRIRFAMCLERSHVFWPQASLLAWLPSSGIIGPTADTQLGLGNLQVTAPSRSSVLVGHKKSHCWSLDKGQVGVQNH</sequence>
<reference evidence="3 4" key="1">
    <citation type="journal article" date="2024" name="Nat. Commun.">
        <title>Phylogenomics reveals the evolutionary origins of lichenization in chlorophyte algae.</title>
        <authorList>
            <person name="Puginier C."/>
            <person name="Libourel C."/>
            <person name="Otte J."/>
            <person name="Skaloud P."/>
            <person name="Haon M."/>
            <person name="Grisel S."/>
            <person name="Petersen M."/>
            <person name="Berrin J.G."/>
            <person name="Delaux P.M."/>
            <person name="Dal Grande F."/>
            <person name="Keller J."/>
        </authorList>
    </citation>
    <scope>NUCLEOTIDE SEQUENCE [LARGE SCALE GENOMIC DNA]</scope>
    <source>
        <strain evidence="3 4">SAG 2523</strain>
    </source>
</reference>
<protein>
    <submittedName>
        <fullName evidence="3">Uncharacterized protein</fullName>
    </submittedName>
</protein>
<evidence type="ECO:0000313" key="4">
    <source>
        <dbReference type="Proteomes" id="UP001485043"/>
    </source>
</evidence>
<feature type="compositionally biased region" description="Basic and acidic residues" evidence="2">
    <location>
        <begin position="17"/>
        <end position="28"/>
    </location>
</feature>
<comment type="caution">
    <text evidence="3">The sequence shown here is derived from an EMBL/GenBank/DDBJ whole genome shotgun (WGS) entry which is preliminary data.</text>
</comment>
<accession>A0AAW1T5Z0</accession>
<feature type="region of interest" description="Disordered" evidence="2">
    <location>
        <begin position="1"/>
        <end position="28"/>
    </location>
</feature>
<dbReference type="Proteomes" id="UP001485043">
    <property type="component" value="Unassembled WGS sequence"/>
</dbReference>
<feature type="region of interest" description="Disordered" evidence="2">
    <location>
        <begin position="280"/>
        <end position="383"/>
    </location>
</feature>
<proteinExistence type="predicted"/>
<evidence type="ECO:0000256" key="1">
    <source>
        <dbReference type="SAM" id="Coils"/>
    </source>
</evidence>
<organism evidence="3 4">
    <name type="scientific">Apatococcus fuscideae</name>
    <dbReference type="NCBI Taxonomy" id="2026836"/>
    <lineage>
        <taxon>Eukaryota</taxon>
        <taxon>Viridiplantae</taxon>
        <taxon>Chlorophyta</taxon>
        <taxon>core chlorophytes</taxon>
        <taxon>Trebouxiophyceae</taxon>
        <taxon>Chlorellales</taxon>
        <taxon>Chlorellaceae</taxon>
        <taxon>Apatococcus</taxon>
    </lineage>
</organism>
<feature type="region of interest" description="Disordered" evidence="2">
    <location>
        <begin position="236"/>
        <end position="256"/>
    </location>
</feature>
<gene>
    <name evidence="3" type="ORF">WJX84_009604</name>
</gene>
<name>A0AAW1T5Z0_9CHLO</name>
<evidence type="ECO:0000256" key="2">
    <source>
        <dbReference type="SAM" id="MobiDB-lite"/>
    </source>
</evidence>
<feature type="coiled-coil region" evidence="1">
    <location>
        <begin position="60"/>
        <end position="90"/>
    </location>
</feature>
<dbReference type="EMBL" id="JALJOV010000356">
    <property type="protein sequence ID" value="KAK9864426.1"/>
    <property type="molecule type" value="Genomic_DNA"/>
</dbReference>
<evidence type="ECO:0000313" key="3">
    <source>
        <dbReference type="EMBL" id="KAK9864426.1"/>
    </source>
</evidence>
<keyword evidence="4" id="KW-1185">Reference proteome</keyword>
<dbReference type="AlphaFoldDB" id="A0AAW1T5Z0"/>
<keyword evidence="1" id="KW-0175">Coiled coil</keyword>